<dbReference type="InterPro" id="IPR036397">
    <property type="entry name" value="RNaseH_sf"/>
</dbReference>
<dbReference type="EMBL" id="JACGWM010000003">
    <property type="protein sequence ID" value="KAL0383175.1"/>
    <property type="molecule type" value="Genomic_DNA"/>
</dbReference>
<reference evidence="1" key="1">
    <citation type="submission" date="2020-06" db="EMBL/GenBank/DDBJ databases">
        <authorList>
            <person name="Li T."/>
            <person name="Hu X."/>
            <person name="Zhang T."/>
            <person name="Song X."/>
            <person name="Zhang H."/>
            <person name="Dai N."/>
            <person name="Sheng W."/>
            <person name="Hou X."/>
            <person name="Wei L."/>
        </authorList>
    </citation>
    <scope>NUCLEOTIDE SEQUENCE</scope>
    <source>
        <strain evidence="1">KEN8</strain>
        <tissue evidence="1">Leaf</tissue>
    </source>
</reference>
<organism evidence="1">
    <name type="scientific">Sesamum calycinum</name>
    <dbReference type="NCBI Taxonomy" id="2727403"/>
    <lineage>
        <taxon>Eukaryota</taxon>
        <taxon>Viridiplantae</taxon>
        <taxon>Streptophyta</taxon>
        <taxon>Embryophyta</taxon>
        <taxon>Tracheophyta</taxon>
        <taxon>Spermatophyta</taxon>
        <taxon>Magnoliopsida</taxon>
        <taxon>eudicotyledons</taxon>
        <taxon>Gunneridae</taxon>
        <taxon>Pentapetalae</taxon>
        <taxon>asterids</taxon>
        <taxon>lamiids</taxon>
        <taxon>Lamiales</taxon>
        <taxon>Pedaliaceae</taxon>
        <taxon>Sesamum</taxon>
    </lineage>
</organism>
<sequence length="101" mass="11643">MKKDVAEFVAKCMTCQPVKAEHLLSVPEWKWKKITMDFVVGLPRTLRKHNVIWVIVDRLMQSAHLLLIRLGDSLDKFAELCFSKIVRLHGVPVSIMSSRDL</sequence>
<protein>
    <submittedName>
        <fullName evidence="1">Uncharacterized protein</fullName>
    </submittedName>
</protein>
<dbReference type="PANTHER" id="PTHR45835:SF99">
    <property type="entry name" value="CHROMO DOMAIN-CONTAINING PROTEIN-RELATED"/>
    <property type="match status" value="1"/>
</dbReference>
<evidence type="ECO:0000313" key="1">
    <source>
        <dbReference type="EMBL" id="KAL0383175.1"/>
    </source>
</evidence>
<gene>
    <name evidence="1" type="ORF">Scaly_0604800</name>
</gene>
<dbReference type="GO" id="GO:0003676">
    <property type="term" value="F:nucleic acid binding"/>
    <property type="evidence" value="ECO:0007669"/>
    <property type="project" value="InterPro"/>
</dbReference>
<dbReference type="InterPro" id="IPR012337">
    <property type="entry name" value="RNaseH-like_sf"/>
</dbReference>
<dbReference type="AlphaFoldDB" id="A0AAW2RTD5"/>
<comment type="caution">
    <text evidence="1">The sequence shown here is derived from an EMBL/GenBank/DDBJ whole genome shotgun (WGS) entry which is preliminary data.</text>
</comment>
<dbReference type="SUPFAM" id="SSF53098">
    <property type="entry name" value="Ribonuclease H-like"/>
    <property type="match status" value="1"/>
</dbReference>
<proteinExistence type="predicted"/>
<accession>A0AAW2RTD5</accession>
<dbReference type="PANTHER" id="PTHR45835">
    <property type="entry name" value="YALI0A06105P"/>
    <property type="match status" value="1"/>
</dbReference>
<name>A0AAW2RTD5_9LAMI</name>
<reference evidence="1" key="2">
    <citation type="journal article" date="2024" name="Plant">
        <title>Genomic evolution and insights into agronomic trait innovations of Sesamum species.</title>
        <authorList>
            <person name="Miao H."/>
            <person name="Wang L."/>
            <person name="Qu L."/>
            <person name="Liu H."/>
            <person name="Sun Y."/>
            <person name="Le M."/>
            <person name="Wang Q."/>
            <person name="Wei S."/>
            <person name="Zheng Y."/>
            <person name="Lin W."/>
            <person name="Duan Y."/>
            <person name="Cao H."/>
            <person name="Xiong S."/>
            <person name="Wang X."/>
            <person name="Wei L."/>
            <person name="Li C."/>
            <person name="Ma Q."/>
            <person name="Ju M."/>
            <person name="Zhao R."/>
            <person name="Li G."/>
            <person name="Mu C."/>
            <person name="Tian Q."/>
            <person name="Mei H."/>
            <person name="Zhang T."/>
            <person name="Gao T."/>
            <person name="Zhang H."/>
        </authorList>
    </citation>
    <scope>NUCLEOTIDE SEQUENCE</scope>
    <source>
        <strain evidence="1">KEN8</strain>
    </source>
</reference>
<dbReference type="Gene3D" id="3.30.420.10">
    <property type="entry name" value="Ribonuclease H-like superfamily/Ribonuclease H"/>
    <property type="match status" value="1"/>
</dbReference>